<feature type="transmembrane region" description="Helical" evidence="1">
    <location>
        <begin position="170"/>
        <end position="187"/>
    </location>
</feature>
<keyword evidence="1" id="KW-1133">Transmembrane helix</keyword>
<feature type="transmembrane region" description="Helical" evidence="1">
    <location>
        <begin position="46"/>
        <end position="64"/>
    </location>
</feature>
<keyword evidence="4" id="KW-1185">Reference proteome</keyword>
<feature type="transmembrane region" description="Helical" evidence="1">
    <location>
        <begin position="193"/>
        <end position="213"/>
    </location>
</feature>
<reference evidence="3 4" key="2">
    <citation type="journal article" date="2011" name="Stand. Genomic Sci.">
        <title>Complete genome sequence of 'Enterobacter lignolyticus' SCF1.</title>
        <authorList>
            <person name="Deangelis K.M."/>
            <person name="D'Haeseleer P."/>
            <person name="Chivian D."/>
            <person name="Fortney J.L."/>
            <person name="Khudyakov J."/>
            <person name="Simmons B."/>
            <person name="Woo H."/>
            <person name="Arkin A.P."/>
            <person name="Davenport K.W."/>
            <person name="Goodwin L."/>
            <person name="Chen A."/>
            <person name="Ivanova N."/>
            <person name="Kyrpides N.C."/>
            <person name="Mavromatis K."/>
            <person name="Woyke T."/>
            <person name="Hazen T.C."/>
        </authorList>
    </citation>
    <scope>NUCLEOTIDE SEQUENCE [LARGE SCALE GENOMIC DNA]</scope>
    <source>
        <strain evidence="3 4">SCF1</strain>
    </source>
</reference>
<keyword evidence="3" id="KW-0012">Acyltransferase</keyword>
<dbReference type="Pfam" id="PF01757">
    <property type="entry name" value="Acyl_transf_3"/>
    <property type="match status" value="1"/>
</dbReference>
<dbReference type="InterPro" id="IPR050879">
    <property type="entry name" value="Acyltransferase_3"/>
</dbReference>
<keyword evidence="3" id="KW-0808">Transferase</keyword>
<protein>
    <submittedName>
        <fullName evidence="3">Acyltransferase 3</fullName>
    </submittedName>
</protein>
<feature type="transmembrane region" description="Helical" evidence="1">
    <location>
        <begin position="225"/>
        <end position="242"/>
    </location>
</feature>
<dbReference type="PANTHER" id="PTHR23028">
    <property type="entry name" value="ACETYLTRANSFERASE"/>
    <property type="match status" value="1"/>
</dbReference>
<dbReference type="GO" id="GO:0016020">
    <property type="term" value="C:membrane"/>
    <property type="evidence" value="ECO:0007669"/>
    <property type="project" value="TreeGrafter"/>
</dbReference>
<dbReference type="RefSeq" id="WP_013366638.1">
    <property type="nucleotide sequence ID" value="NC_014618.1"/>
</dbReference>
<keyword evidence="1" id="KW-0472">Membrane</keyword>
<dbReference type="AlphaFoldDB" id="E3GBE1"/>
<gene>
    <name evidence="3" type="ordered locus">Entcl_2655</name>
</gene>
<sequence length="358" mass="40892">MKNRNEIIDIGRAMAVMLVTAFHIFVWSKSTGYDLPLGFNTMGIAGNGWVGVGMFFVLSGYCMAGSAKRIFSDGHANINSYLIYMFNRYLRISGPYYVSIIFWVVAINIFGVAVKPTGAIDVLSHLFYIHNLNENTFFSISGVYWSLAVEMQFYILLPFLIIFFKSNASLLALLLILFVLSISLNCYSENKLLTWGIPSYLYLFVLGWLCATYQERISRIVSKDSVFYLTILIFVFSLLYKGGSFNNQVKTYEIIVSTVFSLLLVSSISKFSTLKDNFIVKSAAFIGRASFTIYLYNYVFWVFDRDGVSNVSKLLIFCFVILFGCLMYFIIEKNTEKFRKTIMRKVNQNSYVISAENT</sequence>
<dbReference type="EMBL" id="CP002272">
    <property type="protein sequence ID" value="ADO48904.1"/>
    <property type="molecule type" value="Genomic_DNA"/>
</dbReference>
<feature type="transmembrane region" description="Helical" evidence="1">
    <location>
        <begin position="7"/>
        <end position="26"/>
    </location>
</feature>
<dbReference type="InterPro" id="IPR002656">
    <property type="entry name" value="Acyl_transf_3_dom"/>
</dbReference>
<dbReference type="eggNOG" id="COG1835">
    <property type="taxonomic scope" value="Bacteria"/>
</dbReference>
<dbReference type="PANTHER" id="PTHR23028:SF53">
    <property type="entry name" value="ACYL_TRANSF_3 DOMAIN-CONTAINING PROTEIN"/>
    <property type="match status" value="1"/>
</dbReference>
<reference evidence="4" key="1">
    <citation type="submission" date="2010-10" db="EMBL/GenBank/DDBJ databases">
        <title>Complete sequence of Enterobacter cloacae SCF1.</title>
        <authorList>
            <consortium name="US DOE Joint Genome Institute"/>
            <person name="Lucas S."/>
            <person name="Copeland A."/>
            <person name="Lapidus A."/>
            <person name="Cheng J.-F."/>
            <person name="Bruce D."/>
            <person name="Goodwin L."/>
            <person name="Pitluck S."/>
            <person name="Davenport K."/>
            <person name="Detter J.C."/>
            <person name="Han C."/>
            <person name="Tapia R."/>
            <person name="Land M."/>
            <person name="Hauser L."/>
            <person name="Chang Y.-J."/>
            <person name="Jeffries C."/>
            <person name="Kyrpides N."/>
            <person name="Ivanova N."/>
            <person name="Mikhailova N."/>
            <person name="DeAngelis K."/>
            <person name="Arkin A.P."/>
            <person name="Chivian D."/>
            <person name="Edwards B."/>
            <person name="Woo H."/>
            <person name="Hazen T.C."/>
            <person name="Woyke T."/>
        </authorList>
    </citation>
    <scope>NUCLEOTIDE SEQUENCE [LARGE SCALE GENOMIC DNA]</scope>
    <source>
        <strain evidence="4">SCF1</strain>
    </source>
</reference>
<proteinExistence type="predicted"/>
<dbReference type="GO" id="GO:0016747">
    <property type="term" value="F:acyltransferase activity, transferring groups other than amino-acyl groups"/>
    <property type="evidence" value="ECO:0007669"/>
    <property type="project" value="InterPro"/>
</dbReference>
<dbReference type="KEGG" id="esc:Entcl_2655"/>
<feature type="transmembrane region" description="Helical" evidence="1">
    <location>
        <begin position="143"/>
        <end position="163"/>
    </location>
</feature>
<feature type="transmembrane region" description="Helical" evidence="1">
    <location>
        <begin position="94"/>
        <end position="114"/>
    </location>
</feature>
<dbReference type="Proteomes" id="UP000006872">
    <property type="component" value="Chromosome"/>
</dbReference>
<evidence type="ECO:0000313" key="4">
    <source>
        <dbReference type="Proteomes" id="UP000006872"/>
    </source>
</evidence>
<accession>E3GBE1</accession>
<feature type="domain" description="Acyltransferase 3" evidence="2">
    <location>
        <begin position="7"/>
        <end position="327"/>
    </location>
</feature>
<dbReference type="HOGENOM" id="CLU_826089_0_0_6"/>
<dbReference type="GO" id="GO:0000271">
    <property type="term" value="P:polysaccharide biosynthetic process"/>
    <property type="evidence" value="ECO:0007669"/>
    <property type="project" value="TreeGrafter"/>
</dbReference>
<organism evidence="3 4">
    <name type="scientific">Enterobacter lignolyticus (strain SCF1)</name>
    <dbReference type="NCBI Taxonomy" id="701347"/>
    <lineage>
        <taxon>Bacteria</taxon>
        <taxon>Pseudomonadati</taxon>
        <taxon>Pseudomonadota</taxon>
        <taxon>Gammaproteobacteria</taxon>
        <taxon>Enterobacterales</taxon>
        <taxon>Enterobacteriaceae</taxon>
        <taxon>Pluralibacter</taxon>
    </lineage>
</organism>
<feature type="transmembrane region" description="Helical" evidence="1">
    <location>
        <begin position="283"/>
        <end position="302"/>
    </location>
</feature>
<feature type="transmembrane region" description="Helical" evidence="1">
    <location>
        <begin position="254"/>
        <end position="271"/>
    </location>
</feature>
<evidence type="ECO:0000256" key="1">
    <source>
        <dbReference type="SAM" id="Phobius"/>
    </source>
</evidence>
<evidence type="ECO:0000259" key="2">
    <source>
        <dbReference type="Pfam" id="PF01757"/>
    </source>
</evidence>
<dbReference type="STRING" id="701347.Entcl_2655"/>
<keyword evidence="1" id="KW-0812">Transmembrane</keyword>
<feature type="transmembrane region" description="Helical" evidence="1">
    <location>
        <begin position="314"/>
        <end position="331"/>
    </location>
</feature>
<name>E3GBE1_ENTLS</name>
<evidence type="ECO:0000313" key="3">
    <source>
        <dbReference type="EMBL" id="ADO48904.1"/>
    </source>
</evidence>